<dbReference type="AlphaFoldDB" id="C7MGH9"/>
<feature type="domain" description="Glycosyl transferase family 1" evidence="3">
    <location>
        <begin position="189"/>
        <end position="335"/>
    </location>
</feature>
<dbReference type="PANTHER" id="PTHR12526">
    <property type="entry name" value="GLYCOSYLTRANSFERASE"/>
    <property type="match status" value="1"/>
</dbReference>
<dbReference type="Gene3D" id="3.40.50.2000">
    <property type="entry name" value="Glycogen Phosphorylase B"/>
    <property type="match status" value="2"/>
</dbReference>
<dbReference type="GO" id="GO:0016757">
    <property type="term" value="F:glycosyltransferase activity"/>
    <property type="evidence" value="ECO:0007669"/>
    <property type="project" value="UniProtKB-KW"/>
</dbReference>
<name>C7MGH9_BRAFD</name>
<dbReference type="InterPro" id="IPR001296">
    <property type="entry name" value="Glyco_trans_1"/>
</dbReference>
<dbReference type="STRING" id="446465.Bfae_02940"/>
<dbReference type="PATRIC" id="fig|446465.5.peg.290"/>
<proteinExistence type="predicted"/>
<evidence type="ECO:0000256" key="2">
    <source>
        <dbReference type="ARBA" id="ARBA00022679"/>
    </source>
</evidence>
<dbReference type="Pfam" id="PF13579">
    <property type="entry name" value="Glyco_trans_4_4"/>
    <property type="match status" value="1"/>
</dbReference>
<dbReference type="InterPro" id="IPR028098">
    <property type="entry name" value="Glyco_trans_4-like_N"/>
</dbReference>
<dbReference type="KEGG" id="bfa:Bfae_02940"/>
<dbReference type="CAZy" id="GT4">
    <property type="family name" value="Glycosyltransferase Family 4"/>
</dbReference>
<dbReference type="PANTHER" id="PTHR12526:SF510">
    <property type="entry name" value="D-INOSITOL 3-PHOSPHATE GLYCOSYLTRANSFERASE"/>
    <property type="match status" value="1"/>
</dbReference>
<organism evidence="5 6">
    <name type="scientific">Brachybacterium faecium (strain ATCC 43885 / DSM 4810 / JCM 11609 / LMG 19847 / NBRC 14762 / NCIMB 9860 / 6-10)</name>
    <dbReference type="NCBI Taxonomy" id="446465"/>
    <lineage>
        <taxon>Bacteria</taxon>
        <taxon>Bacillati</taxon>
        <taxon>Actinomycetota</taxon>
        <taxon>Actinomycetes</taxon>
        <taxon>Micrococcales</taxon>
        <taxon>Dermabacteraceae</taxon>
        <taxon>Brachybacterium</taxon>
    </lineage>
</organism>
<evidence type="ECO:0000313" key="6">
    <source>
        <dbReference type="Proteomes" id="UP000001919"/>
    </source>
</evidence>
<reference evidence="5 6" key="1">
    <citation type="journal article" date="2009" name="Stand. Genomic Sci.">
        <title>Complete genome sequence of Brachybacterium faecium type strain (Schefferle 6-10).</title>
        <authorList>
            <person name="Lapidus A."/>
            <person name="Pukall R."/>
            <person name="Labuttii K."/>
            <person name="Copeland A."/>
            <person name="Del Rio T.G."/>
            <person name="Nolan M."/>
            <person name="Chen F."/>
            <person name="Lucas S."/>
            <person name="Tice H."/>
            <person name="Cheng J.F."/>
            <person name="Bruce D."/>
            <person name="Goodwin L."/>
            <person name="Pitluck S."/>
            <person name="Rohde M."/>
            <person name="Goker M."/>
            <person name="Pati A."/>
            <person name="Ivanova N."/>
            <person name="Mavrommatis K."/>
            <person name="Chen A."/>
            <person name="Palaniappan K."/>
            <person name="D'haeseleer P."/>
            <person name="Chain P."/>
            <person name="Bristow J."/>
            <person name="Eisen J.A."/>
            <person name="Markowitz V."/>
            <person name="Hugenholtz P."/>
            <person name="Kyrpides N.C."/>
            <person name="Klenk H.P."/>
        </authorList>
    </citation>
    <scope>NUCLEOTIDE SEQUENCE [LARGE SCALE GENOMIC DNA]</scope>
    <source>
        <strain evidence="6">ATCC 43885 / DSM 4810 / JCM 11609 / LMG 19847 / NBRC 14762 / NCIMB 9860 / 6-10</strain>
    </source>
</reference>
<accession>C7MGH9</accession>
<sequence>MVGTRGVPAAYGGFETAVEEVGRRLAADGHRVVVYTRNSSDRRREHLGMEVVHLPALPLKQLETLSHSALSSLHLLRRRPDVAFLFNAANAPFLRLLRTARVPTALHMDGLEWKRAKWGGRGRAYYRWAEQLGVRQGDALIADAPGIADYYRHQFGVPTELIRYGAPLLEHTPEQGVRAAGLEPGGYHLVVARFEPENHVLEIVEGYRRSDASAPLVVVGAAPYSAAYTQAIREAAAGDPRIRLLGAIYDQDLLDALYTHALTYVHGHCVGGTNPSLLRALGAGTPVIAFDVVFNREVLEDRGWFFTSAEDISALFTEAEEEPSTTAALGQEGREQVGRRFDWDDVASAYEDLALRLAAGDSIHRTARRARRREDEWTA</sequence>
<protein>
    <submittedName>
        <fullName evidence="5">Glycosyltransferase</fullName>
    </submittedName>
</protein>
<evidence type="ECO:0000313" key="5">
    <source>
        <dbReference type="EMBL" id="ACU84170.1"/>
    </source>
</evidence>
<evidence type="ECO:0000259" key="3">
    <source>
        <dbReference type="Pfam" id="PF00534"/>
    </source>
</evidence>
<dbReference type="Pfam" id="PF00534">
    <property type="entry name" value="Glycos_transf_1"/>
    <property type="match status" value="1"/>
</dbReference>
<keyword evidence="1" id="KW-0328">Glycosyltransferase</keyword>
<evidence type="ECO:0000259" key="4">
    <source>
        <dbReference type="Pfam" id="PF13579"/>
    </source>
</evidence>
<dbReference type="eggNOG" id="COG0438">
    <property type="taxonomic scope" value="Bacteria"/>
</dbReference>
<dbReference type="Proteomes" id="UP000001919">
    <property type="component" value="Chromosome"/>
</dbReference>
<gene>
    <name evidence="5" type="ordered locus">Bfae_02940</name>
</gene>
<keyword evidence="6" id="KW-1185">Reference proteome</keyword>
<feature type="domain" description="Glycosyltransferase subfamily 4-like N-terminal" evidence="4">
    <location>
        <begin position="12"/>
        <end position="162"/>
    </location>
</feature>
<keyword evidence="2 5" id="KW-0808">Transferase</keyword>
<dbReference type="OrthoDB" id="9792269at2"/>
<dbReference type="EMBL" id="CP001643">
    <property type="protein sequence ID" value="ACU84170.1"/>
    <property type="molecule type" value="Genomic_DNA"/>
</dbReference>
<dbReference type="HOGENOM" id="CLU_009583_3_0_11"/>
<dbReference type="SUPFAM" id="SSF53756">
    <property type="entry name" value="UDP-Glycosyltransferase/glycogen phosphorylase"/>
    <property type="match status" value="1"/>
</dbReference>
<evidence type="ECO:0000256" key="1">
    <source>
        <dbReference type="ARBA" id="ARBA00022676"/>
    </source>
</evidence>